<name>A0A1V8M223_9GAMM</name>
<dbReference type="OrthoDB" id="9785840at2"/>
<keyword evidence="4" id="KW-0482">Metalloprotease</keyword>
<dbReference type="NCBIfam" id="TIGR02421">
    <property type="entry name" value="QEGLA"/>
    <property type="match status" value="1"/>
</dbReference>
<gene>
    <name evidence="5" type="ORF">AU255_15410</name>
</gene>
<evidence type="ECO:0000256" key="4">
    <source>
        <dbReference type="ARBA" id="ARBA00023049"/>
    </source>
</evidence>
<keyword evidence="6" id="KW-1185">Reference proteome</keyword>
<accession>A0A1V8M223</accession>
<dbReference type="AlphaFoldDB" id="A0A1V8M223"/>
<evidence type="ECO:0000256" key="2">
    <source>
        <dbReference type="ARBA" id="ARBA00022670"/>
    </source>
</evidence>
<dbReference type="SMART" id="SM01154">
    <property type="entry name" value="DUF1704"/>
    <property type="match status" value="1"/>
</dbReference>
<evidence type="ECO:0000256" key="1">
    <source>
        <dbReference type="ARBA" id="ARBA00001947"/>
    </source>
</evidence>
<keyword evidence="2" id="KW-0645">Protease</keyword>
<dbReference type="GO" id="GO:0008237">
    <property type="term" value="F:metallopeptidase activity"/>
    <property type="evidence" value="ECO:0007669"/>
    <property type="project" value="UniProtKB-KW"/>
</dbReference>
<evidence type="ECO:0000313" key="6">
    <source>
        <dbReference type="Proteomes" id="UP000191980"/>
    </source>
</evidence>
<dbReference type="GO" id="GO:0080164">
    <property type="term" value="P:regulation of nitric oxide metabolic process"/>
    <property type="evidence" value="ECO:0007669"/>
    <property type="project" value="TreeGrafter"/>
</dbReference>
<dbReference type="PANTHER" id="PTHR31817:SF0">
    <property type="entry name" value="CHROMOSOME UNDETERMINED SCAFFOLD_67, WHOLE GENOME SHOTGUN SEQUENCE"/>
    <property type="match status" value="1"/>
</dbReference>
<dbReference type="Pfam" id="PF08014">
    <property type="entry name" value="MATCAP"/>
    <property type="match status" value="1"/>
</dbReference>
<comment type="cofactor">
    <cofactor evidence="1">
        <name>Zn(2+)</name>
        <dbReference type="ChEBI" id="CHEBI:29105"/>
    </cofactor>
</comment>
<dbReference type="InterPro" id="IPR012548">
    <property type="entry name" value="MATCAP"/>
</dbReference>
<sequence length="387" mass="44041">MSEPDYSTTLPFSQSVFMQNLDNSLHALVSGIDILEAVSPLNYLEQKQNFFEGLYSIEPKFLYRENLINSYKLKRDLFNLPLDEIQDEDLARLYLDVVDSYVDKIDQFKSIGSSEFLYDSLRYYGEPSVKDLRNAHFILHLPEEPETDNCQLMDVRYIESVLKAFADKEGYDYELILNSSMIANALVSGLKIKINSSAQVSEIEAQALAHHELGVHLLTTLNARSQPLKILSLGCPVNTMTQEGLAILSEYLAGCMTIKRLKILALRVLAVESMIKEKNFRTTFLFLKEQHHIDDNQAFTITARVYRGGGFTKDYLYLQGFHQVLNAYEQAPDFNNLLTGKVSLDYLGMITRLIEKGILIAPIRLTPSFLNPVSNDDIQKFVTHAIK</sequence>
<dbReference type="InterPro" id="IPR012656">
    <property type="entry name" value="CHP02421_QEGLA"/>
</dbReference>
<keyword evidence="3" id="KW-0378">Hydrolase</keyword>
<dbReference type="PANTHER" id="PTHR31817">
    <property type="match status" value="1"/>
</dbReference>
<dbReference type="RefSeq" id="WP_080523845.1">
    <property type="nucleotide sequence ID" value="NZ_LPUF01000003.1"/>
</dbReference>
<dbReference type="GO" id="GO:0006508">
    <property type="term" value="P:proteolysis"/>
    <property type="evidence" value="ECO:0007669"/>
    <property type="project" value="UniProtKB-KW"/>
</dbReference>
<evidence type="ECO:0000256" key="3">
    <source>
        <dbReference type="ARBA" id="ARBA00022801"/>
    </source>
</evidence>
<dbReference type="EMBL" id="LPUF01000003">
    <property type="protein sequence ID" value="OQK15609.1"/>
    <property type="molecule type" value="Genomic_DNA"/>
</dbReference>
<evidence type="ECO:0008006" key="7">
    <source>
        <dbReference type="Google" id="ProtNLM"/>
    </source>
</evidence>
<dbReference type="Proteomes" id="UP000191980">
    <property type="component" value="Unassembled WGS sequence"/>
</dbReference>
<protein>
    <recommendedName>
        <fullName evidence="7">Flavohemoglobin expression-modulating QEGLA motif protein</fullName>
    </recommendedName>
</protein>
<proteinExistence type="predicted"/>
<dbReference type="STRING" id="1420851.AU255_15410"/>
<evidence type="ECO:0000313" key="5">
    <source>
        <dbReference type="EMBL" id="OQK15609.1"/>
    </source>
</evidence>
<reference evidence="5 6" key="1">
    <citation type="submission" date="2015-12" db="EMBL/GenBank/DDBJ databases">
        <authorList>
            <person name="Shamseldin A."/>
            <person name="Moawad H."/>
            <person name="Abd El-Rahim W.M."/>
            <person name="Sadowsky M.J."/>
        </authorList>
    </citation>
    <scope>NUCLEOTIDE SEQUENCE [LARGE SCALE GENOMIC DNA]</scope>
    <source>
        <strain evidence="5 6">WF1</strain>
    </source>
</reference>
<organism evidence="5 6">
    <name type="scientific">Methyloprofundus sedimenti</name>
    <dbReference type="NCBI Taxonomy" id="1420851"/>
    <lineage>
        <taxon>Bacteria</taxon>
        <taxon>Pseudomonadati</taxon>
        <taxon>Pseudomonadota</taxon>
        <taxon>Gammaproteobacteria</taxon>
        <taxon>Methylococcales</taxon>
        <taxon>Methylococcaceae</taxon>
        <taxon>Methyloprofundus</taxon>
    </lineage>
</organism>
<comment type="caution">
    <text evidence="5">The sequence shown here is derived from an EMBL/GenBank/DDBJ whole genome shotgun (WGS) entry which is preliminary data.</text>
</comment>